<organism evidence="2 3">
    <name type="scientific">Trifolium medium</name>
    <dbReference type="NCBI Taxonomy" id="97028"/>
    <lineage>
        <taxon>Eukaryota</taxon>
        <taxon>Viridiplantae</taxon>
        <taxon>Streptophyta</taxon>
        <taxon>Embryophyta</taxon>
        <taxon>Tracheophyta</taxon>
        <taxon>Spermatophyta</taxon>
        <taxon>Magnoliopsida</taxon>
        <taxon>eudicotyledons</taxon>
        <taxon>Gunneridae</taxon>
        <taxon>Pentapetalae</taxon>
        <taxon>rosids</taxon>
        <taxon>fabids</taxon>
        <taxon>Fabales</taxon>
        <taxon>Fabaceae</taxon>
        <taxon>Papilionoideae</taxon>
        <taxon>50 kb inversion clade</taxon>
        <taxon>NPAAA clade</taxon>
        <taxon>Hologalegina</taxon>
        <taxon>IRL clade</taxon>
        <taxon>Trifolieae</taxon>
        <taxon>Trifolium</taxon>
    </lineage>
</organism>
<accession>A0A392V4V3</accession>
<evidence type="ECO:0000313" key="3">
    <source>
        <dbReference type="Proteomes" id="UP000265520"/>
    </source>
</evidence>
<feature type="non-terminal residue" evidence="2">
    <location>
        <position position="1"/>
    </location>
</feature>
<evidence type="ECO:0000313" key="2">
    <source>
        <dbReference type="EMBL" id="MCI83296.1"/>
    </source>
</evidence>
<keyword evidence="3" id="KW-1185">Reference proteome</keyword>
<protein>
    <submittedName>
        <fullName evidence="2">Uncharacterized protein</fullName>
    </submittedName>
</protein>
<sequence length="29" mass="2895">TDYETAGAPKSYSGYLELGLSGTSPTTAG</sequence>
<dbReference type="AlphaFoldDB" id="A0A392V4V3"/>
<feature type="non-terminal residue" evidence="2">
    <location>
        <position position="29"/>
    </location>
</feature>
<proteinExistence type="predicted"/>
<reference evidence="2 3" key="1">
    <citation type="journal article" date="2018" name="Front. Plant Sci.">
        <title>Red Clover (Trifolium pratense) and Zigzag Clover (T. medium) - A Picture of Genomic Similarities and Differences.</title>
        <authorList>
            <person name="Dluhosova J."/>
            <person name="Istvanek J."/>
            <person name="Nedelnik J."/>
            <person name="Repkova J."/>
        </authorList>
    </citation>
    <scope>NUCLEOTIDE SEQUENCE [LARGE SCALE GENOMIC DNA]</scope>
    <source>
        <strain evidence="3">cv. 10/8</strain>
        <tissue evidence="2">Leaf</tissue>
    </source>
</reference>
<feature type="region of interest" description="Disordered" evidence="1">
    <location>
        <begin position="1"/>
        <end position="29"/>
    </location>
</feature>
<comment type="caution">
    <text evidence="2">The sequence shown here is derived from an EMBL/GenBank/DDBJ whole genome shotgun (WGS) entry which is preliminary data.</text>
</comment>
<name>A0A392V4V3_9FABA</name>
<dbReference type="Proteomes" id="UP000265520">
    <property type="component" value="Unassembled WGS sequence"/>
</dbReference>
<dbReference type="EMBL" id="LXQA011063706">
    <property type="protein sequence ID" value="MCI83296.1"/>
    <property type="molecule type" value="Genomic_DNA"/>
</dbReference>
<evidence type="ECO:0000256" key="1">
    <source>
        <dbReference type="SAM" id="MobiDB-lite"/>
    </source>
</evidence>